<dbReference type="GO" id="GO:0012505">
    <property type="term" value="C:endomembrane system"/>
    <property type="evidence" value="ECO:0007669"/>
    <property type="project" value="UniProtKB-SubCell"/>
</dbReference>
<reference evidence="21" key="1">
    <citation type="submission" date="2022-11" db="UniProtKB">
        <authorList>
            <consortium name="WormBaseParasite"/>
        </authorList>
    </citation>
    <scope>IDENTIFICATION</scope>
</reference>
<evidence type="ECO:0000256" key="1">
    <source>
        <dbReference type="ARBA" id="ARBA00004702"/>
    </source>
</evidence>
<dbReference type="WBParaSite" id="PSAMB.scaffold5971size10461.g27631.t1">
    <property type="protein sequence ID" value="PSAMB.scaffold5971size10461.g27631.t1"/>
    <property type="gene ID" value="PSAMB.scaffold5971size10461.g27631"/>
</dbReference>
<comment type="pathway">
    <text evidence="1">Lipid metabolism; prostaglandin biosynthesis.</text>
</comment>
<dbReference type="PROSITE" id="PS51354">
    <property type="entry name" value="GLUTAREDOXIN_2"/>
    <property type="match status" value="1"/>
</dbReference>
<dbReference type="EC" id="5.3.99.3" evidence="3"/>
<dbReference type="SFLD" id="SFLDG01203">
    <property type="entry name" value="Prostaglandin_E_synthase_like1"/>
    <property type="match status" value="1"/>
</dbReference>
<dbReference type="SFLD" id="SFLDS00019">
    <property type="entry name" value="Glutathione_Transferase_(cytos"/>
    <property type="match status" value="1"/>
</dbReference>
<dbReference type="InterPro" id="IPR040079">
    <property type="entry name" value="Glutathione_S-Trfase"/>
</dbReference>
<keyword evidence="6" id="KW-0444">Lipid biosynthesis</keyword>
<dbReference type="PANTHER" id="PTHR12782">
    <property type="entry name" value="MICROSOMAL PROSTAGLANDIN E SYNTHASE-2"/>
    <property type="match status" value="1"/>
</dbReference>
<proteinExistence type="inferred from homology"/>
<dbReference type="SUPFAM" id="SSF52833">
    <property type="entry name" value="Thioredoxin-like"/>
    <property type="match status" value="1"/>
</dbReference>
<evidence type="ECO:0000256" key="18">
    <source>
        <dbReference type="ARBA" id="ARBA00037847"/>
    </source>
</evidence>
<dbReference type="AlphaFoldDB" id="A0A914X1J2"/>
<comment type="catalytic activity">
    <reaction evidence="16">
        <text>prostaglandin H2 = prostaglandin E2</text>
        <dbReference type="Rhea" id="RHEA:12893"/>
        <dbReference type="ChEBI" id="CHEBI:57405"/>
        <dbReference type="ChEBI" id="CHEBI:606564"/>
        <dbReference type="EC" id="5.3.99.3"/>
    </reaction>
    <physiologicalReaction direction="left-to-right" evidence="16">
        <dbReference type="Rhea" id="RHEA:12894"/>
    </physiologicalReaction>
</comment>
<keyword evidence="7" id="KW-0643">Prostaglandin biosynthesis</keyword>
<dbReference type="PROSITE" id="PS00195">
    <property type="entry name" value="GLUTAREDOXIN_1"/>
    <property type="match status" value="1"/>
</dbReference>
<keyword evidence="14" id="KW-0413">Isomerase</keyword>
<dbReference type="InterPro" id="IPR036249">
    <property type="entry name" value="Thioredoxin-like_sf"/>
</dbReference>
<keyword evidence="11" id="KW-0443">Lipid metabolism</keyword>
<dbReference type="InterPro" id="IPR034335">
    <property type="entry name" value="PGES2_C"/>
</dbReference>
<evidence type="ECO:0000256" key="5">
    <source>
        <dbReference type="ARBA" id="ARBA00022501"/>
    </source>
</evidence>
<dbReference type="GO" id="GO:0050220">
    <property type="term" value="F:prostaglandin-E synthase activity"/>
    <property type="evidence" value="ECO:0007669"/>
    <property type="project" value="UniProtKB-EC"/>
</dbReference>
<keyword evidence="13" id="KW-0275">Fatty acid biosynthesis</keyword>
<keyword evidence="12" id="KW-0472">Membrane</keyword>
<dbReference type="Proteomes" id="UP000887566">
    <property type="component" value="Unplaced"/>
</dbReference>
<dbReference type="Pfam" id="PF13417">
    <property type="entry name" value="GST_N_3"/>
    <property type="match status" value="1"/>
</dbReference>
<evidence type="ECO:0000256" key="12">
    <source>
        <dbReference type="ARBA" id="ARBA00023136"/>
    </source>
</evidence>
<evidence type="ECO:0000256" key="14">
    <source>
        <dbReference type="ARBA" id="ARBA00023235"/>
    </source>
</evidence>
<name>A0A914X1J2_9BILA</name>
<evidence type="ECO:0000256" key="15">
    <source>
        <dbReference type="ARBA" id="ARBA00023930"/>
    </source>
</evidence>
<dbReference type="InterPro" id="IPR011767">
    <property type="entry name" value="GLR_AS"/>
</dbReference>
<evidence type="ECO:0000256" key="13">
    <source>
        <dbReference type="ARBA" id="ARBA00023160"/>
    </source>
</evidence>
<evidence type="ECO:0000313" key="20">
    <source>
        <dbReference type="Proteomes" id="UP000887566"/>
    </source>
</evidence>
<evidence type="ECO:0000256" key="10">
    <source>
        <dbReference type="ARBA" id="ARBA00022989"/>
    </source>
</evidence>
<dbReference type="Gene3D" id="6.20.200.30">
    <property type="match status" value="1"/>
</dbReference>
<keyword evidence="10" id="KW-1133">Transmembrane helix</keyword>
<dbReference type="InterPro" id="IPR034334">
    <property type="entry name" value="PGES2"/>
</dbReference>
<evidence type="ECO:0000313" key="21">
    <source>
        <dbReference type="WBParaSite" id="PSAMB.scaffold5971size10461.g27631.t1"/>
    </source>
</evidence>
<keyword evidence="9" id="KW-0276">Fatty acid metabolism</keyword>
<comment type="subcellular location">
    <subcellularLocation>
        <location evidence="18">Endomembrane system</location>
        <topology evidence="18">Single-pass membrane protein</topology>
    </subcellularLocation>
</comment>
<evidence type="ECO:0000256" key="4">
    <source>
        <dbReference type="ARBA" id="ARBA00019474"/>
    </source>
</evidence>
<dbReference type="InterPro" id="IPR010987">
    <property type="entry name" value="Glutathione-S-Trfase_C-like"/>
</dbReference>
<evidence type="ECO:0000256" key="17">
    <source>
        <dbReference type="ARBA" id="ARBA00031041"/>
    </source>
</evidence>
<evidence type="ECO:0000256" key="6">
    <source>
        <dbReference type="ARBA" id="ARBA00022516"/>
    </source>
</evidence>
<evidence type="ECO:0000259" key="19">
    <source>
        <dbReference type="PROSITE" id="PS50405"/>
    </source>
</evidence>
<dbReference type="GO" id="GO:0005739">
    <property type="term" value="C:mitochondrion"/>
    <property type="evidence" value="ECO:0007669"/>
    <property type="project" value="TreeGrafter"/>
</dbReference>
<keyword evidence="5" id="KW-0644">Prostaglandin metabolism</keyword>
<dbReference type="Gene3D" id="3.40.30.10">
    <property type="entry name" value="Glutaredoxin"/>
    <property type="match status" value="1"/>
</dbReference>
<keyword evidence="8" id="KW-0812">Transmembrane</keyword>
<comment type="similarity">
    <text evidence="2">Belongs to the GST superfamily.</text>
</comment>
<evidence type="ECO:0000256" key="3">
    <source>
        <dbReference type="ARBA" id="ARBA00012203"/>
    </source>
</evidence>
<dbReference type="PANTHER" id="PTHR12782:SF5">
    <property type="entry name" value="PROSTAGLANDIN E SYNTHASE 2"/>
    <property type="match status" value="1"/>
</dbReference>
<accession>A0A914X1J2</accession>
<comment type="catalytic activity">
    <reaction evidence="15">
        <text>prostaglandin H2 = (12S)-hydroxy-(5Z,8E,10E)-heptadecatrienoate + malonaldehyde</text>
        <dbReference type="Rhea" id="RHEA:48644"/>
        <dbReference type="ChEBI" id="CHEBI:57405"/>
        <dbReference type="ChEBI" id="CHEBI:90694"/>
        <dbReference type="ChEBI" id="CHEBI:566274"/>
    </reaction>
    <physiologicalReaction direction="left-to-right" evidence="15">
        <dbReference type="Rhea" id="RHEA:48645"/>
    </physiologicalReaction>
</comment>
<evidence type="ECO:0000256" key="11">
    <source>
        <dbReference type="ARBA" id="ARBA00023098"/>
    </source>
</evidence>
<evidence type="ECO:0000256" key="2">
    <source>
        <dbReference type="ARBA" id="ARBA00007409"/>
    </source>
</evidence>
<evidence type="ECO:0000256" key="9">
    <source>
        <dbReference type="ARBA" id="ARBA00022832"/>
    </source>
</evidence>
<dbReference type="InterPro" id="IPR004045">
    <property type="entry name" value="Glutathione_S-Trfase_N"/>
</dbReference>
<evidence type="ECO:0000256" key="8">
    <source>
        <dbReference type="ARBA" id="ARBA00022692"/>
    </source>
</evidence>
<protein>
    <recommendedName>
        <fullName evidence="4">Prostaglandin E synthase 2</fullName>
        <ecNumber evidence="3">5.3.99.3</ecNumber>
    </recommendedName>
    <alternativeName>
        <fullName evidence="17">Microsomal prostaglandin E synthase 2</fullName>
    </alternativeName>
</protein>
<sequence>MSGFGRSAFRSAWGSSKRWLGAATAGSFAYGSMLVVQQDEHKPAFKSAVDFGGYRLEYPEKKANDIMLARKIVSPVDTSGLNLRLYQYQTCPYCCKVRALLDYYGFSYEVVEVNPVTRSQIKFSKQYRKVPIVVVEADEQKQLNDSAFIVSLLRTFVADPSKSLAELIDFYPHHRQANAKGKETVECQNKYFVMFQEQLKSEKAILNKREEREWREWVDQHFVHMISPNVYRTMGEAIETFQWFSAVGDWNRNFPVWERYLAVYLGALAMYLIGKRLKKRHQITDERAALFDACDTWLKAIGPHRKFMGGNEPNLADLALYGAINSFVGCRAFAEMRENTHIGEWFDRMQQAVASHAGSHELAKSLAARQKNKTL</sequence>
<evidence type="ECO:0000256" key="16">
    <source>
        <dbReference type="ARBA" id="ARBA00023931"/>
    </source>
</evidence>
<dbReference type="InterPro" id="IPR036282">
    <property type="entry name" value="Glutathione-S-Trfase_C_sf"/>
</dbReference>
<evidence type="ECO:0000256" key="7">
    <source>
        <dbReference type="ARBA" id="ARBA00022585"/>
    </source>
</evidence>
<dbReference type="PROSITE" id="PS50405">
    <property type="entry name" value="GST_CTER"/>
    <property type="match status" value="1"/>
</dbReference>
<dbReference type="SUPFAM" id="SSF47616">
    <property type="entry name" value="GST C-terminal domain-like"/>
    <property type="match status" value="1"/>
</dbReference>
<dbReference type="CDD" id="cd03197">
    <property type="entry name" value="GST_C_mPGES2"/>
    <property type="match status" value="1"/>
</dbReference>
<dbReference type="SFLD" id="SFLDG01182">
    <property type="entry name" value="Prostaglandin_E_synthase_like"/>
    <property type="match status" value="1"/>
</dbReference>
<dbReference type="Gene3D" id="1.20.1050.10">
    <property type="match status" value="1"/>
</dbReference>
<organism evidence="20 21">
    <name type="scientific">Plectus sambesii</name>
    <dbReference type="NCBI Taxonomy" id="2011161"/>
    <lineage>
        <taxon>Eukaryota</taxon>
        <taxon>Metazoa</taxon>
        <taxon>Ecdysozoa</taxon>
        <taxon>Nematoda</taxon>
        <taxon>Chromadorea</taxon>
        <taxon>Plectida</taxon>
        <taxon>Plectina</taxon>
        <taxon>Plectoidea</taxon>
        <taxon>Plectidae</taxon>
        <taxon>Plectus</taxon>
    </lineage>
</organism>
<feature type="domain" description="GST C-terminal" evidence="19">
    <location>
        <begin position="233"/>
        <end position="375"/>
    </location>
</feature>
<dbReference type="GO" id="GO:0001516">
    <property type="term" value="P:prostaglandin biosynthetic process"/>
    <property type="evidence" value="ECO:0007669"/>
    <property type="project" value="UniProtKB-KW"/>
</dbReference>
<keyword evidence="20" id="KW-1185">Reference proteome</keyword>